<dbReference type="InterPro" id="IPR027791">
    <property type="entry name" value="Galactosyl_T_C"/>
</dbReference>
<feature type="domain" description="Galactosyltransferase C-terminal" evidence="3">
    <location>
        <begin position="178"/>
        <end position="236"/>
    </location>
</feature>
<evidence type="ECO:0000259" key="3">
    <source>
        <dbReference type="Pfam" id="PF02709"/>
    </source>
</evidence>
<evidence type="ECO:0000313" key="4">
    <source>
        <dbReference type="EMBL" id="SKB45183.1"/>
    </source>
</evidence>
<dbReference type="RefSeq" id="WP_079641032.1">
    <property type="nucleotide sequence ID" value="NZ_FUZF01000002.1"/>
</dbReference>
<name>A0A1T5BEB4_9SPHI</name>
<dbReference type="PANTHER" id="PTHR43685:SF3">
    <property type="entry name" value="SLR2126 PROTEIN"/>
    <property type="match status" value="1"/>
</dbReference>
<dbReference type="InterPro" id="IPR050834">
    <property type="entry name" value="Glycosyltransf_2"/>
</dbReference>
<dbReference type="InterPro" id="IPR001173">
    <property type="entry name" value="Glyco_trans_2-like"/>
</dbReference>
<sequence length="281" mass="32150">MKNCELFKVSLLISTYNWPSALEKCLMSALLQTRLPDEIIIADDGSKPETLDLINKLKKTTTIPIVHVWHPDQGFQLATIRNKAISKALYDYIVQIDGDIIIEKHFLEDHIRLAQPNAFVCGSRVWLSQEQSLEILQSDSIPRFDYIKFPLKTILNSIRIKLLSQILADRYKKNKPIALRGCNMAFWKSDLISVNGYDQDIQGWGSEDAELAMRLINSGVKKRFIKFSGIAYHLFHSENDKSLLQQNQQVLKDTISNKKKWAINGIISQTVTSSINNFEQV</sequence>
<dbReference type="CDD" id="cd06420">
    <property type="entry name" value="GT2_Chondriotin_Pol_N"/>
    <property type="match status" value="1"/>
</dbReference>
<dbReference type="OrthoDB" id="9801954at2"/>
<dbReference type="Gene3D" id="3.90.550.10">
    <property type="entry name" value="Spore Coat Polysaccharide Biosynthesis Protein SpsA, Chain A"/>
    <property type="match status" value="1"/>
</dbReference>
<evidence type="ECO:0000259" key="2">
    <source>
        <dbReference type="Pfam" id="PF00535"/>
    </source>
</evidence>
<dbReference type="AlphaFoldDB" id="A0A1T5BEB4"/>
<proteinExistence type="predicted"/>
<gene>
    <name evidence="4" type="ORF">SAMN05660841_00582</name>
</gene>
<protein>
    <submittedName>
        <fullName evidence="4">N-terminal domain of galactosyltransferase</fullName>
    </submittedName>
</protein>
<dbReference type="GO" id="GO:0016757">
    <property type="term" value="F:glycosyltransferase activity"/>
    <property type="evidence" value="ECO:0007669"/>
    <property type="project" value="UniProtKB-KW"/>
</dbReference>
<evidence type="ECO:0000256" key="1">
    <source>
        <dbReference type="ARBA" id="ARBA00022679"/>
    </source>
</evidence>
<keyword evidence="4" id="KW-0328">Glycosyltransferase</keyword>
<reference evidence="5" key="1">
    <citation type="submission" date="2017-02" db="EMBL/GenBank/DDBJ databases">
        <authorList>
            <person name="Varghese N."/>
            <person name="Submissions S."/>
        </authorList>
    </citation>
    <scope>NUCLEOTIDE SEQUENCE [LARGE SCALE GENOMIC DNA]</scope>
    <source>
        <strain evidence="5">DSM 24091</strain>
    </source>
</reference>
<keyword evidence="1 4" id="KW-0808">Transferase</keyword>
<accession>A0A1T5BEB4</accession>
<evidence type="ECO:0000313" key="5">
    <source>
        <dbReference type="Proteomes" id="UP000190150"/>
    </source>
</evidence>
<organism evidence="4 5">
    <name type="scientific">Sphingobacterium nematocida</name>
    <dbReference type="NCBI Taxonomy" id="1513896"/>
    <lineage>
        <taxon>Bacteria</taxon>
        <taxon>Pseudomonadati</taxon>
        <taxon>Bacteroidota</taxon>
        <taxon>Sphingobacteriia</taxon>
        <taxon>Sphingobacteriales</taxon>
        <taxon>Sphingobacteriaceae</taxon>
        <taxon>Sphingobacterium</taxon>
    </lineage>
</organism>
<keyword evidence="5" id="KW-1185">Reference proteome</keyword>
<dbReference type="Pfam" id="PF02709">
    <property type="entry name" value="Glyco_transf_7C"/>
    <property type="match status" value="1"/>
</dbReference>
<dbReference type="InterPro" id="IPR029044">
    <property type="entry name" value="Nucleotide-diphossugar_trans"/>
</dbReference>
<dbReference type="SUPFAM" id="SSF53448">
    <property type="entry name" value="Nucleotide-diphospho-sugar transferases"/>
    <property type="match status" value="1"/>
</dbReference>
<dbReference type="EMBL" id="FUZF01000002">
    <property type="protein sequence ID" value="SKB45183.1"/>
    <property type="molecule type" value="Genomic_DNA"/>
</dbReference>
<dbReference type="Proteomes" id="UP000190150">
    <property type="component" value="Unassembled WGS sequence"/>
</dbReference>
<feature type="domain" description="Glycosyltransferase 2-like" evidence="2">
    <location>
        <begin position="10"/>
        <end position="145"/>
    </location>
</feature>
<dbReference type="Pfam" id="PF00535">
    <property type="entry name" value="Glycos_transf_2"/>
    <property type="match status" value="1"/>
</dbReference>
<dbReference type="PANTHER" id="PTHR43685">
    <property type="entry name" value="GLYCOSYLTRANSFERASE"/>
    <property type="match status" value="1"/>
</dbReference>
<dbReference type="STRING" id="1513896.SAMN05660841_00582"/>